<keyword evidence="3" id="KW-1185">Reference proteome</keyword>
<dbReference type="PIRSF" id="PIRSF016578">
    <property type="entry name" value="HsaA"/>
    <property type="match status" value="1"/>
</dbReference>
<dbReference type="GO" id="GO:0003995">
    <property type="term" value="F:acyl-CoA dehydrogenase activity"/>
    <property type="evidence" value="ECO:0007669"/>
    <property type="project" value="TreeGrafter"/>
</dbReference>
<sequence>MNVREAETRSHMPVGPAAAGFADAKADLVRRTATVAAIAATHADAVDREASYPAAAMAAAREQRLLGVLVPHELGGEGASIHDVMEMCYTLGRACASTAMIVAMHHVKVACIVRHGRGHAWMEGMMRRIARDQMLMGSSTTEGNNGGNVRSSAAPAEVADGRFHLVRDASVISYGAECDGIVTTARRAADAAGSDQVLVVIAKEDYTLTPTQGWDVMGMRGTRSIGFKLEASGSAEQIVAEPYDRVHTQTMVPFAHLTWGSAWTGVAAAAVERTQKFLRKVARGNGGQMPPGARHFGLAKASLARARALLAANADRYAGIYEDERALASLEFQSAIAGLKVDVSDLAVETVMASLRANGLSGYRNDGEFSVSRHLRDVLSAPIMIHNDRVAANMATANLMAEVAPSLRA</sequence>
<dbReference type="SUPFAM" id="SSF47203">
    <property type="entry name" value="Acyl-CoA dehydrogenase C-terminal domain-like"/>
    <property type="match status" value="1"/>
</dbReference>
<dbReference type="InterPro" id="IPR013786">
    <property type="entry name" value="AcylCoA_DH/ox_N"/>
</dbReference>
<comment type="caution">
    <text evidence="2">The sequence shown here is derived from an EMBL/GenBank/DDBJ whole genome shotgun (WGS) entry which is preliminary data.</text>
</comment>
<name>A0A0P6VWH1_9HYPH</name>
<dbReference type="Gene3D" id="2.40.110.10">
    <property type="entry name" value="Butyryl-CoA Dehydrogenase, subunit A, domain 2"/>
    <property type="match status" value="1"/>
</dbReference>
<dbReference type="InterPro" id="IPR009100">
    <property type="entry name" value="AcylCoA_DH/oxidase_NM_dom_sf"/>
</dbReference>
<protein>
    <submittedName>
        <fullName evidence="2">Acyl-CoA dehydrogenase</fullName>
    </submittedName>
</protein>
<dbReference type="GO" id="GO:0050660">
    <property type="term" value="F:flavin adenine dinucleotide binding"/>
    <property type="evidence" value="ECO:0007669"/>
    <property type="project" value="InterPro"/>
</dbReference>
<dbReference type="Proteomes" id="UP000048984">
    <property type="component" value="Unassembled WGS sequence"/>
</dbReference>
<dbReference type="Gene3D" id="1.20.140.10">
    <property type="entry name" value="Butyryl-CoA Dehydrogenase, subunit A, domain 3"/>
    <property type="match status" value="1"/>
</dbReference>
<dbReference type="Gene3D" id="1.10.540.10">
    <property type="entry name" value="Acyl-CoA dehydrogenase/oxidase, N-terminal domain"/>
    <property type="match status" value="1"/>
</dbReference>
<dbReference type="EMBL" id="LJYW01000001">
    <property type="protein sequence ID" value="KPL55654.1"/>
    <property type="molecule type" value="Genomic_DNA"/>
</dbReference>
<evidence type="ECO:0000259" key="1">
    <source>
        <dbReference type="Pfam" id="PF02771"/>
    </source>
</evidence>
<organism evidence="2 3">
    <name type="scientific">Prosthecodimorpha hirschii</name>
    <dbReference type="NCBI Taxonomy" id="665126"/>
    <lineage>
        <taxon>Bacteria</taxon>
        <taxon>Pseudomonadati</taxon>
        <taxon>Pseudomonadota</taxon>
        <taxon>Alphaproteobacteria</taxon>
        <taxon>Hyphomicrobiales</taxon>
        <taxon>Ancalomicrobiaceae</taxon>
        <taxon>Prosthecodimorpha</taxon>
    </lineage>
</organism>
<dbReference type="PANTHER" id="PTHR43884">
    <property type="entry name" value="ACYL-COA DEHYDROGENASE"/>
    <property type="match status" value="1"/>
</dbReference>
<feature type="domain" description="Acyl-CoA dehydrogenase/oxidase N-terminal" evidence="1">
    <location>
        <begin position="37"/>
        <end position="116"/>
    </location>
</feature>
<dbReference type="SUPFAM" id="SSF56645">
    <property type="entry name" value="Acyl-CoA dehydrogenase NM domain-like"/>
    <property type="match status" value="1"/>
</dbReference>
<reference evidence="2 3" key="2">
    <citation type="submission" date="2015-10" db="EMBL/GenBank/DDBJ databases">
        <title>Draft Genome Sequence of Prosthecomicrobium hirschii ATCC 27832.</title>
        <authorList>
            <person name="Daniel J."/>
            <person name="Givan S.A."/>
            <person name="Brun Y.V."/>
            <person name="Brown P.J."/>
        </authorList>
    </citation>
    <scope>NUCLEOTIDE SEQUENCE [LARGE SCALE GENOMIC DNA]</scope>
    <source>
        <strain evidence="2 3">16</strain>
    </source>
</reference>
<dbReference type="Pfam" id="PF02771">
    <property type="entry name" value="Acyl-CoA_dh_N"/>
    <property type="match status" value="1"/>
</dbReference>
<evidence type="ECO:0000313" key="2">
    <source>
        <dbReference type="EMBL" id="KPL55654.1"/>
    </source>
</evidence>
<accession>A0A0P6VWH1</accession>
<dbReference type="InterPro" id="IPR046373">
    <property type="entry name" value="Acyl-CoA_Oxase/DH_mid-dom_sf"/>
</dbReference>
<evidence type="ECO:0000313" key="3">
    <source>
        <dbReference type="Proteomes" id="UP000048984"/>
    </source>
</evidence>
<proteinExistence type="predicted"/>
<dbReference type="STRING" id="665126.ABB55_04070"/>
<dbReference type="PANTHER" id="PTHR43884:SF12">
    <property type="entry name" value="ISOVALERYL-COA DEHYDROGENASE, MITOCHONDRIAL-RELATED"/>
    <property type="match status" value="1"/>
</dbReference>
<gene>
    <name evidence="2" type="ORF">ABB55_04070</name>
</gene>
<dbReference type="AlphaFoldDB" id="A0A0P6VWH1"/>
<reference evidence="2 3" key="1">
    <citation type="submission" date="2015-09" db="EMBL/GenBank/DDBJ databases">
        <authorList>
            <person name="Jackson K.R."/>
            <person name="Lunt B.L."/>
            <person name="Fisher J.N.B."/>
            <person name="Gardner A.V."/>
            <person name="Bailey M.E."/>
            <person name="Deus L.M."/>
            <person name="Earl A.S."/>
            <person name="Gibby P.D."/>
            <person name="Hartmann K.A."/>
            <person name="Liu J.E."/>
            <person name="Manci A.M."/>
            <person name="Nielsen D.A."/>
            <person name="Solomon M.B."/>
            <person name="Breakwell D.P."/>
            <person name="Burnett S.H."/>
            <person name="Grose J.H."/>
        </authorList>
    </citation>
    <scope>NUCLEOTIDE SEQUENCE [LARGE SCALE GENOMIC DNA]</scope>
    <source>
        <strain evidence="2 3">16</strain>
    </source>
</reference>
<dbReference type="InterPro" id="IPR036250">
    <property type="entry name" value="AcylCo_DH-like_C"/>
</dbReference>
<dbReference type="InterPro" id="IPR037069">
    <property type="entry name" value="AcylCoA_DH/ox_N_sf"/>
</dbReference>